<dbReference type="OrthoDB" id="5209158at2759"/>
<accession>A0A9P4YWQ5</accession>
<evidence type="ECO:0000313" key="2">
    <source>
        <dbReference type="EMBL" id="KAF4124260.1"/>
    </source>
</evidence>
<feature type="compositionally biased region" description="Polar residues" evidence="1">
    <location>
        <begin position="147"/>
        <end position="156"/>
    </location>
</feature>
<evidence type="ECO:0000256" key="1">
    <source>
        <dbReference type="SAM" id="MobiDB-lite"/>
    </source>
</evidence>
<name>A0A9P4YWQ5_9HYPO</name>
<gene>
    <name evidence="2" type="ORF">GMORB2_5976</name>
</gene>
<proteinExistence type="predicted"/>
<sequence>MVSPPLTPTSVRSRRRLRDHDTGFPETLGGCLTTNLPHPDADLSPNACITCDTIGSEQADIRRQQSMLSKHRRTVSQGSTNTQTSAASQQLVHGVLPLISGMIPSAACPPASDETVNSSEGRTSAGDGGFSLSVPSSGYNNDGRPMTSGSIMSDTSKTSKGEKEDAEATA</sequence>
<dbReference type="AlphaFoldDB" id="A0A9P4YWQ5"/>
<reference evidence="2" key="1">
    <citation type="submission" date="2020-03" db="EMBL/GenBank/DDBJ databases">
        <title>Site-based positive gene gene selection in Geosmithia morbida across the United States reveals a broad range of putative effectors and factors for local host and environmental adapation.</title>
        <authorList>
            <person name="Onufrak A."/>
            <person name="Murdoch R.W."/>
            <person name="Gazis R."/>
            <person name="Huff M."/>
            <person name="Staton M."/>
            <person name="Klingeman W."/>
            <person name="Hadziabdic D."/>
        </authorList>
    </citation>
    <scope>NUCLEOTIDE SEQUENCE</scope>
    <source>
        <strain evidence="2">1262</strain>
    </source>
</reference>
<keyword evidence="3" id="KW-1185">Reference proteome</keyword>
<feature type="region of interest" description="Disordered" evidence="1">
    <location>
        <begin position="1"/>
        <end position="23"/>
    </location>
</feature>
<dbReference type="GeneID" id="55972201"/>
<feature type="region of interest" description="Disordered" evidence="1">
    <location>
        <begin position="106"/>
        <end position="170"/>
    </location>
</feature>
<dbReference type="Proteomes" id="UP000749293">
    <property type="component" value="Unassembled WGS sequence"/>
</dbReference>
<dbReference type="EMBL" id="JAANYQ010000005">
    <property type="protein sequence ID" value="KAF4124260.1"/>
    <property type="molecule type" value="Genomic_DNA"/>
</dbReference>
<organism evidence="2 3">
    <name type="scientific">Geosmithia morbida</name>
    <dbReference type="NCBI Taxonomy" id="1094350"/>
    <lineage>
        <taxon>Eukaryota</taxon>
        <taxon>Fungi</taxon>
        <taxon>Dikarya</taxon>
        <taxon>Ascomycota</taxon>
        <taxon>Pezizomycotina</taxon>
        <taxon>Sordariomycetes</taxon>
        <taxon>Hypocreomycetidae</taxon>
        <taxon>Hypocreales</taxon>
        <taxon>Bionectriaceae</taxon>
        <taxon>Geosmithia</taxon>
    </lineage>
</organism>
<comment type="caution">
    <text evidence="2">The sequence shown here is derived from an EMBL/GenBank/DDBJ whole genome shotgun (WGS) entry which is preliminary data.</text>
</comment>
<dbReference type="RefSeq" id="XP_035322912.1">
    <property type="nucleotide sequence ID" value="XM_035467946.1"/>
</dbReference>
<protein>
    <submittedName>
        <fullName evidence="2">Uncharacterized protein</fullName>
    </submittedName>
</protein>
<evidence type="ECO:0000313" key="3">
    <source>
        <dbReference type="Proteomes" id="UP000749293"/>
    </source>
</evidence>